<sequence>MRGHWYKTAVMLTMVLMLAGCGGDGAEAEQTEQTEQMEQTEQTLEQVLEEHFLAAEDAEDVATVVSQYAEETPDPTLAEFLISYYQVPDEEQSKTRYYYNHIDLNEDGTDEIFVVVVGEYTKVSFGDPALILSEQADGTFQVIESFEGIHTPVTVSERMTNGWHDIIYQEYGRGAEDGYRICHYNPNGGYQTDLSEVVDEVEPQDGTQIISNNFIDDMDKGNYMTLAPEEDGGSEAQGN</sequence>
<dbReference type="AlphaFoldDB" id="A0A395V747"/>
<evidence type="ECO:0000256" key="1">
    <source>
        <dbReference type="SAM" id="SignalP"/>
    </source>
</evidence>
<keyword evidence="1" id="KW-0732">Signal</keyword>
<dbReference type="RefSeq" id="WP_118098614.1">
    <property type="nucleotide sequence ID" value="NZ_QRVL01000025.1"/>
</dbReference>
<evidence type="ECO:0000313" key="3">
    <source>
        <dbReference type="Proteomes" id="UP000266172"/>
    </source>
</evidence>
<name>A0A395V747_9FIRM</name>
<dbReference type="PROSITE" id="PS51257">
    <property type="entry name" value="PROKAR_LIPOPROTEIN"/>
    <property type="match status" value="1"/>
</dbReference>
<evidence type="ECO:0008006" key="4">
    <source>
        <dbReference type="Google" id="ProtNLM"/>
    </source>
</evidence>
<gene>
    <name evidence="2" type="ORF">DWX93_16080</name>
</gene>
<dbReference type="EMBL" id="QRVL01000025">
    <property type="protein sequence ID" value="RGS36033.1"/>
    <property type="molecule type" value="Genomic_DNA"/>
</dbReference>
<reference evidence="2 3" key="1">
    <citation type="submission" date="2018-08" db="EMBL/GenBank/DDBJ databases">
        <title>A genome reference for cultivated species of the human gut microbiota.</title>
        <authorList>
            <person name="Zou Y."/>
            <person name="Xue W."/>
            <person name="Luo G."/>
        </authorList>
    </citation>
    <scope>NUCLEOTIDE SEQUENCE [LARGE SCALE GENOMIC DNA]</scope>
    <source>
        <strain evidence="2 3">AF22-12AC</strain>
    </source>
</reference>
<feature type="chain" id="PRO_5039604129" description="Lipoprotein" evidence="1">
    <location>
        <begin position="23"/>
        <end position="239"/>
    </location>
</feature>
<comment type="caution">
    <text evidence="2">The sequence shown here is derived from an EMBL/GenBank/DDBJ whole genome shotgun (WGS) entry which is preliminary data.</text>
</comment>
<protein>
    <recommendedName>
        <fullName evidence="4">Lipoprotein</fullName>
    </recommendedName>
</protein>
<dbReference type="Proteomes" id="UP000266172">
    <property type="component" value="Unassembled WGS sequence"/>
</dbReference>
<proteinExistence type="predicted"/>
<evidence type="ECO:0000313" key="2">
    <source>
        <dbReference type="EMBL" id="RGS36033.1"/>
    </source>
</evidence>
<organism evidence="2 3">
    <name type="scientific">Roseburia hominis</name>
    <dbReference type="NCBI Taxonomy" id="301301"/>
    <lineage>
        <taxon>Bacteria</taxon>
        <taxon>Bacillati</taxon>
        <taxon>Bacillota</taxon>
        <taxon>Clostridia</taxon>
        <taxon>Lachnospirales</taxon>
        <taxon>Lachnospiraceae</taxon>
        <taxon>Roseburia</taxon>
    </lineage>
</organism>
<feature type="signal peptide" evidence="1">
    <location>
        <begin position="1"/>
        <end position="22"/>
    </location>
</feature>
<accession>A0A395V747</accession>